<comment type="similarity">
    <text evidence="1">Belongs to the transposase IS21/IS408/IS1162 family.</text>
</comment>
<dbReference type="PROSITE" id="PS50531">
    <property type="entry name" value="HTH_IS21"/>
    <property type="match status" value="1"/>
</dbReference>
<dbReference type="InterPro" id="IPR001584">
    <property type="entry name" value="Integrase_cat-core"/>
</dbReference>
<keyword evidence="9" id="KW-1185">Reference proteome</keyword>
<sequence length="391" mass="45558">MLSREDHLMIKQMRGQGAYIVDIAHYLGCSEKTVRRHLHFPEPPTRGKRQWLAKLQPFIPYIDMRLNENVWNAEVIFQEIREAGYSGGRSMLRYYIQPKRKMRPGRKTVRFETQPGYQLQHDWGQIEVEIAGQSCIANFAVNTLGFSRRFHVYAAPRQDAEHTYESLVQTFRYFGGSVKTVLVDNQKAAVLKHSNNGVVIFNAGFLQLAEHYGFIPRACRPRRAQTKGKVERMVGYVKHNFFVRYYQFDSFYHLNQMLAQWLEKVAACRELRQFRQTPQERFGEEQAALLPLPAGDFDTSYFDICHVAWDGYIEVRGKRYSVPETCCGQPVTLRITLDEELRIYSNERLVASHQLNTGSPGWQTVPEHHQALWQQVSSVERRSLSEYEGLL</sequence>
<evidence type="ECO:0000259" key="5">
    <source>
        <dbReference type="PROSITE" id="PS50531"/>
    </source>
</evidence>
<dbReference type="GO" id="GO:0006310">
    <property type="term" value="P:DNA recombination"/>
    <property type="evidence" value="ECO:0007669"/>
    <property type="project" value="UniProtKB-KW"/>
</dbReference>
<organism evidence="7 10">
    <name type="scientific">Yersinia pekkanenii</name>
    <dbReference type="NCBI Taxonomy" id="1288385"/>
    <lineage>
        <taxon>Bacteria</taxon>
        <taxon>Pseudomonadati</taxon>
        <taxon>Pseudomonadota</taxon>
        <taxon>Gammaproteobacteria</taxon>
        <taxon>Enterobacterales</taxon>
        <taxon>Yersiniaceae</taxon>
        <taxon>Yersinia</taxon>
    </lineage>
</organism>
<keyword evidence="4" id="KW-0233">DNA recombination</keyword>
<keyword evidence="2" id="KW-0815">Transposition</keyword>
<keyword evidence="3" id="KW-0238">DNA-binding</keyword>
<dbReference type="NCBIfam" id="NF033546">
    <property type="entry name" value="transpos_IS21"/>
    <property type="match status" value="1"/>
</dbReference>
<proteinExistence type="inferred from homology"/>
<evidence type="ECO:0000313" key="9">
    <source>
        <dbReference type="Proteomes" id="UP000044625"/>
    </source>
</evidence>
<dbReference type="GO" id="GO:0032196">
    <property type="term" value="P:transposition"/>
    <property type="evidence" value="ECO:0007669"/>
    <property type="project" value="UniProtKB-KW"/>
</dbReference>
<evidence type="ECO:0000256" key="2">
    <source>
        <dbReference type="ARBA" id="ARBA00022578"/>
    </source>
</evidence>
<dbReference type="Gene3D" id="3.30.420.10">
    <property type="entry name" value="Ribonuclease H-like superfamily/Ribonuclease H"/>
    <property type="match status" value="1"/>
</dbReference>
<dbReference type="PANTHER" id="PTHR35004:SF7">
    <property type="entry name" value="INTEGRASE PROTEIN"/>
    <property type="match status" value="1"/>
</dbReference>
<reference evidence="10" key="2">
    <citation type="submission" date="2015-03" db="EMBL/GenBank/DDBJ databases">
        <authorList>
            <consortium name="Pathogen Informatics"/>
        </authorList>
    </citation>
    <scope>NUCLEOTIDE SEQUENCE [LARGE SCALE GENOMIC DNA]</scope>
    <source>
        <strain evidence="10">A125KOH2</strain>
    </source>
</reference>
<evidence type="ECO:0000313" key="8">
    <source>
        <dbReference type="EMBL" id="CRY69468.1"/>
    </source>
</evidence>
<feature type="domain" description="HTH IS21-type" evidence="5">
    <location>
        <begin position="5"/>
        <end position="66"/>
    </location>
</feature>
<dbReference type="InterPro" id="IPR012337">
    <property type="entry name" value="RNaseH-like_sf"/>
</dbReference>
<reference evidence="8 9" key="3">
    <citation type="submission" date="2015-03" db="EMBL/GenBank/DDBJ databases">
        <authorList>
            <consortium name="Pathogen Informatics"/>
            <person name="Murphy D."/>
        </authorList>
    </citation>
    <scope>NUCLEOTIDE SEQUENCE [LARGE SCALE GENOMIC DNA]</scope>
    <source>
        <strain evidence="9">type strain: CIP110230</strain>
        <strain evidence="8">Type strain: CIP110230</strain>
    </source>
</reference>
<dbReference type="AlphaFoldDB" id="A0A0T9RFD7"/>
<dbReference type="PANTHER" id="PTHR35004">
    <property type="entry name" value="TRANSPOSASE RV3428C-RELATED"/>
    <property type="match status" value="1"/>
</dbReference>
<dbReference type="RefSeq" id="WP_049615232.1">
    <property type="nucleotide sequence ID" value="NZ_CAWMMU010000053.1"/>
</dbReference>
<name>A0A0T9RFD7_9GAMM</name>
<feature type="domain" description="Integrase catalytic" evidence="6">
    <location>
        <begin position="111"/>
        <end position="286"/>
    </location>
</feature>
<dbReference type="OrthoDB" id="2065409at2"/>
<evidence type="ECO:0000256" key="1">
    <source>
        <dbReference type="ARBA" id="ARBA00009277"/>
    </source>
</evidence>
<dbReference type="STRING" id="1288385.ERS137968_04620"/>
<dbReference type="InterPro" id="IPR017894">
    <property type="entry name" value="HTH_IS21_transposase_type"/>
</dbReference>
<evidence type="ECO:0000313" key="10">
    <source>
        <dbReference type="Proteomes" id="UP000045840"/>
    </source>
</evidence>
<evidence type="ECO:0000313" key="7">
    <source>
        <dbReference type="EMBL" id="CNI59930.1"/>
    </source>
</evidence>
<evidence type="ECO:0000259" key="6">
    <source>
        <dbReference type="PROSITE" id="PS50994"/>
    </source>
</evidence>
<dbReference type="InterPro" id="IPR054353">
    <property type="entry name" value="IstA-like_C"/>
</dbReference>
<accession>A0A0T9RFD7</accession>
<dbReference type="Pfam" id="PF00665">
    <property type="entry name" value="rve"/>
    <property type="match status" value="1"/>
</dbReference>
<dbReference type="EMBL" id="CWJL01000053">
    <property type="protein sequence ID" value="CRY69468.1"/>
    <property type="molecule type" value="Genomic_DNA"/>
</dbReference>
<protein>
    <submittedName>
        <fullName evidence="7">Transposase</fullName>
    </submittedName>
</protein>
<dbReference type="SUPFAM" id="SSF53098">
    <property type="entry name" value="Ribonuclease H-like"/>
    <property type="match status" value="1"/>
</dbReference>
<dbReference type="EMBL" id="CQAZ01000074">
    <property type="protein sequence ID" value="CNI59930.1"/>
    <property type="molecule type" value="Genomic_DNA"/>
</dbReference>
<dbReference type="InterPro" id="IPR036397">
    <property type="entry name" value="RNaseH_sf"/>
</dbReference>
<dbReference type="GO" id="GO:0015074">
    <property type="term" value="P:DNA integration"/>
    <property type="evidence" value="ECO:0007669"/>
    <property type="project" value="InterPro"/>
</dbReference>
<dbReference type="GO" id="GO:0003677">
    <property type="term" value="F:DNA binding"/>
    <property type="evidence" value="ECO:0007669"/>
    <property type="project" value="UniProtKB-KW"/>
</dbReference>
<dbReference type="PROSITE" id="PS50994">
    <property type="entry name" value="INTEGRASE"/>
    <property type="match status" value="1"/>
</dbReference>
<dbReference type="Pfam" id="PF22483">
    <property type="entry name" value="Mu-transpos_C_2"/>
    <property type="match status" value="1"/>
</dbReference>
<evidence type="ECO:0000256" key="3">
    <source>
        <dbReference type="ARBA" id="ARBA00023125"/>
    </source>
</evidence>
<gene>
    <name evidence="7" type="ORF">ERS008529_04465</name>
    <name evidence="8" type="ORF">ERS137968_04620</name>
</gene>
<dbReference type="Proteomes" id="UP000044625">
    <property type="component" value="Unassembled WGS sequence"/>
</dbReference>
<reference evidence="7" key="1">
    <citation type="submission" date="2015-03" db="EMBL/GenBank/DDBJ databases">
        <authorList>
            <person name="Murphy D."/>
        </authorList>
    </citation>
    <scope>NUCLEOTIDE SEQUENCE [LARGE SCALE GENOMIC DNA]</scope>
    <source>
        <strain evidence="7">A125KOH2</strain>
    </source>
</reference>
<evidence type="ECO:0000256" key="4">
    <source>
        <dbReference type="ARBA" id="ARBA00023172"/>
    </source>
</evidence>
<dbReference type="Proteomes" id="UP000045840">
    <property type="component" value="Unassembled WGS sequence"/>
</dbReference>